<protein>
    <submittedName>
        <fullName evidence="3">DUF948 domain-containing protein</fullName>
    </submittedName>
</protein>
<feature type="coiled-coil region" evidence="1">
    <location>
        <begin position="33"/>
        <end position="63"/>
    </location>
</feature>
<dbReference type="InterPro" id="IPR009293">
    <property type="entry name" value="UPF0478"/>
</dbReference>
<dbReference type="Proteomes" id="UP000626844">
    <property type="component" value="Unassembled WGS sequence"/>
</dbReference>
<dbReference type="RefSeq" id="WP_191156172.1">
    <property type="nucleotide sequence ID" value="NZ_JACXAI010000004.1"/>
</dbReference>
<gene>
    <name evidence="3" type="ORF">IC621_04490</name>
</gene>
<keyword evidence="2" id="KW-0812">Transmembrane</keyword>
<dbReference type="PANTHER" id="PTHR40070">
    <property type="entry name" value="UPF0478 PROTEIN YTXG"/>
    <property type="match status" value="1"/>
</dbReference>
<comment type="caution">
    <text evidence="3">The sequence shown here is derived from an EMBL/GenBank/DDBJ whole genome shotgun (WGS) entry which is preliminary data.</text>
</comment>
<name>A0A926NDE7_9BACI</name>
<evidence type="ECO:0000256" key="2">
    <source>
        <dbReference type="SAM" id="Phobius"/>
    </source>
</evidence>
<keyword evidence="4" id="KW-1185">Reference proteome</keyword>
<proteinExistence type="predicted"/>
<organism evidence="3 4">
    <name type="scientific">Metabacillus arenae</name>
    <dbReference type="NCBI Taxonomy" id="2771434"/>
    <lineage>
        <taxon>Bacteria</taxon>
        <taxon>Bacillati</taxon>
        <taxon>Bacillota</taxon>
        <taxon>Bacilli</taxon>
        <taxon>Bacillales</taxon>
        <taxon>Bacillaceae</taxon>
        <taxon>Metabacillus</taxon>
    </lineage>
</organism>
<feature type="transmembrane region" description="Helical" evidence="2">
    <location>
        <begin position="6"/>
        <end position="26"/>
    </location>
</feature>
<dbReference type="Pfam" id="PF06103">
    <property type="entry name" value="DUF948"/>
    <property type="match status" value="1"/>
</dbReference>
<evidence type="ECO:0000256" key="1">
    <source>
        <dbReference type="SAM" id="Coils"/>
    </source>
</evidence>
<dbReference type="EMBL" id="JACXAI010000004">
    <property type="protein sequence ID" value="MBD1379479.1"/>
    <property type="molecule type" value="Genomic_DNA"/>
</dbReference>
<keyword evidence="2" id="KW-0472">Membrane</keyword>
<reference evidence="3" key="1">
    <citation type="submission" date="2020-09" db="EMBL/GenBank/DDBJ databases">
        <title>A novel bacterium of genus Bacillus, isolated from South China Sea.</title>
        <authorList>
            <person name="Huang H."/>
            <person name="Mo K."/>
            <person name="Hu Y."/>
        </authorList>
    </citation>
    <scope>NUCLEOTIDE SEQUENCE</scope>
    <source>
        <strain evidence="3">IB182487</strain>
    </source>
</reference>
<dbReference type="PANTHER" id="PTHR40070:SF1">
    <property type="entry name" value="UPF0478 PROTEIN YTXG"/>
    <property type="match status" value="1"/>
</dbReference>
<keyword evidence="1" id="KW-0175">Coiled coil</keyword>
<sequence>MLIIYFSIGLIAISLIFLGIQAFKIFKQTKPIVDNMSRAAARIQEKTEKIKAQTNKLSHTQQEIMEDIDFKKQAINLPISEAKQTPALVRKVVAVKHDAFVERKRINK</sequence>
<dbReference type="AlphaFoldDB" id="A0A926NDE7"/>
<accession>A0A926NDE7</accession>
<keyword evidence="2" id="KW-1133">Transmembrane helix</keyword>
<evidence type="ECO:0000313" key="3">
    <source>
        <dbReference type="EMBL" id="MBD1379479.1"/>
    </source>
</evidence>
<evidence type="ECO:0000313" key="4">
    <source>
        <dbReference type="Proteomes" id="UP000626844"/>
    </source>
</evidence>